<organism evidence="4 5">
    <name type="scientific">Bacteroides fragilis str. 2-F-2 #4</name>
    <dbReference type="NCBI Taxonomy" id="1339280"/>
    <lineage>
        <taxon>Bacteria</taxon>
        <taxon>Pseudomonadati</taxon>
        <taxon>Bacteroidota</taxon>
        <taxon>Bacteroidia</taxon>
        <taxon>Bacteroidales</taxon>
        <taxon>Bacteroidaceae</taxon>
        <taxon>Bacteroides</taxon>
    </lineage>
</organism>
<dbReference type="EMBL" id="JGDM01000047">
    <property type="protein sequence ID" value="EXZ44810.1"/>
    <property type="molecule type" value="Genomic_DNA"/>
</dbReference>
<feature type="domain" description="HTH LytTR-type" evidence="3">
    <location>
        <begin position="136"/>
        <end position="234"/>
    </location>
</feature>
<dbReference type="PANTHER" id="PTHR37299">
    <property type="entry name" value="TRANSCRIPTIONAL REGULATOR-RELATED"/>
    <property type="match status" value="1"/>
</dbReference>
<dbReference type="AlphaFoldDB" id="A0A015YEB1"/>
<dbReference type="Gene3D" id="3.40.50.2300">
    <property type="match status" value="1"/>
</dbReference>
<evidence type="ECO:0000259" key="2">
    <source>
        <dbReference type="PROSITE" id="PS50110"/>
    </source>
</evidence>
<dbReference type="InterPro" id="IPR011006">
    <property type="entry name" value="CheY-like_superfamily"/>
</dbReference>
<dbReference type="Pfam" id="PF04397">
    <property type="entry name" value="LytTR"/>
    <property type="match status" value="1"/>
</dbReference>
<accession>A0A015YEB1</accession>
<evidence type="ECO:0000313" key="4">
    <source>
        <dbReference type="EMBL" id="EXZ44810.1"/>
    </source>
</evidence>
<keyword evidence="1" id="KW-0597">Phosphoprotein</keyword>
<dbReference type="SMART" id="SM00850">
    <property type="entry name" value="LytTR"/>
    <property type="match status" value="1"/>
</dbReference>
<name>A0A015YEB1_BACFG</name>
<dbReference type="InterPro" id="IPR001789">
    <property type="entry name" value="Sig_transdc_resp-reg_receiver"/>
</dbReference>
<dbReference type="GO" id="GO:0000156">
    <property type="term" value="F:phosphorelay response regulator activity"/>
    <property type="evidence" value="ECO:0007669"/>
    <property type="project" value="InterPro"/>
</dbReference>
<gene>
    <name evidence="4" type="ORF">M076_1919</name>
</gene>
<dbReference type="SUPFAM" id="SSF52172">
    <property type="entry name" value="CheY-like"/>
    <property type="match status" value="1"/>
</dbReference>
<protein>
    <submittedName>
        <fullName evidence="4">Response regulator</fullName>
    </submittedName>
</protein>
<dbReference type="Proteomes" id="UP000022272">
    <property type="component" value="Unassembled WGS sequence"/>
</dbReference>
<feature type="domain" description="Response regulatory" evidence="2">
    <location>
        <begin position="2"/>
        <end position="113"/>
    </location>
</feature>
<proteinExistence type="predicted"/>
<evidence type="ECO:0000313" key="5">
    <source>
        <dbReference type="Proteomes" id="UP000022272"/>
    </source>
</evidence>
<dbReference type="GO" id="GO:0003677">
    <property type="term" value="F:DNA binding"/>
    <property type="evidence" value="ECO:0007669"/>
    <property type="project" value="InterPro"/>
</dbReference>
<dbReference type="PATRIC" id="fig|1339280.3.peg.1846"/>
<dbReference type="RefSeq" id="WP_005817971.1">
    <property type="nucleotide sequence ID" value="NZ_JGDM01000047.1"/>
</dbReference>
<dbReference type="InterPro" id="IPR007492">
    <property type="entry name" value="LytTR_DNA-bd_dom"/>
</dbReference>
<reference evidence="4 5" key="1">
    <citation type="submission" date="2014-02" db="EMBL/GenBank/DDBJ databases">
        <authorList>
            <person name="Sears C."/>
            <person name="Carroll K."/>
            <person name="Sack B.R."/>
            <person name="Qadri F."/>
            <person name="Myers L.L."/>
            <person name="Chung G.-T."/>
            <person name="Escheverria P."/>
            <person name="Fraser C.M."/>
            <person name="Sadzewicz L."/>
            <person name="Shefchek K.A."/>
            <person name="Tallon L."/>
            <person name="Das S.P."/>
            <person name="Daugherty S."/>
            <person name="Mongodin E.F."/>
        </authorList>
    </citation>
    <scope>NUCLEOTIDE SEQUENCE [LARGE SCALE GENOMIC DNA]</scope>
    <source>
        <strain evidence="4 5">2-F-2 #4</strain>
    </source>
</reference>
<evidence type="ECO:0000256" key="1">
    <source>
        <dbReference type="PROSITE-ProRule" id="PRU00169"/>
    </source>
</evidence>
<evidence type="ECO:0000259" key="3">
    <source>
        <dbReference type="PROSITE" id="PS50930"/>
    </source>
</evidence>
<sequence>MKYIIIDDEPIARRGIEKLAGQIGSLKLVGSFENAGAAGVFMIANQVDLVFLDIQMPGISGIDLARQMSSATLIIFTTAYAEFAVDSYELDAVDYLLKPIRPDRFKKAVAKALSYHEILVSEKDKNQVEQVESNFIFIKSERRYFKVDFKDILFIEALKDYVIIQTVKQRLITHLNLKAIHEMLPQTIFLKSNRSYIINKDHVDSFSNNDIFIDKYEIAISNAYRDSLFEILMQ</sequence>
<comment type="caution">
    <text evidence="4">The sequence shown here is derived from an EMBL/GenBank/DDBJ whole genome shotgun (WGS) entry which is preliminary data.</text>
</comment>
<dbReference type="Pfam" id="PF00072">
    <property type="entry name" value="Response_reg"/>
    <property type="match status" value="1"/>
</dbReference>
<feature type="modified residue" description="4-aspartylphosphate" evidence="1">
    <location>
        <position position="53"/>
    </location>
</feature>
<dbReference type="PANTHER" id="PTHR37299:SF1">
    <property type="entry name" value="STAGE 0 SPORULATION PROTEIN A HOMOLOG"/>
    <property type="match status" value="1"/>
</dbReference>
<dbReference type="SMART" id="SM00448">
    <property type="entry name" value="REC"/>
    <property type="match status" value="1"/>
</dbReference>
<dbReference type="PROSITE" id="PS50110">
    <property type="entry name" value="RESPONSE_REGULATORY"/>
    <property type="match status" value="1"/>
</dbReference>
<dbReference type="PROSITE" id="PS50930">
    <property type="entry name" value="HTH_LYTTR"/>
    <property type="match status" value="1"/>
</dbReference>
<dbReference type="Gene3D" id="2.40.50.1020">
    <property type="entry name" value="LytTr DNA-binding domain"/>
    <property type="match status" value="1"/>
</dbReference>
<dbReference type="InterPro" id="IPR046947">
    <property type="entry name" value="LytR-like"/>
</dbReference>